<keyword evidence="2" id="KW-1185">Reference proteome</keyword>
<protein>
    <submittedName>
        <fullName evidence="1">Subtilisin-like protein</fullName>
    </submittedName>
</protein>
<proteinExistence type="predicted"/>
<reference evidence="1 2" key="1">
    <citation type="journal article" date="2022" name="New Phytol.">
        <title>Ecological generalism drives hyperdiversity of secondary metabolite gene clusters in xylarialean endophytes.</title>
        <authorList>
            <person name="Franco M.E.E."/>
            <person name="Wisecaver J.H."/>
            <person name="Arnold A.E."/>
            <person name="Ju Y.M."/>
            <person name="Slot J.C."/>
            <person name="Ahrendt S."/>
            <person name="Moore L.P."/>
            <person name="Eastman K.E."/>
            <person name="Scott K."/>
            <person name="Konkel Z."/>
            <person name="Mondo S.J."/>
            <person name="Kuo A."/>
            <person name="Hayes R.D."/>
            <person name="Haridas S."/>
            <person name="Andreopoulos B."/>
            <person name="Riley R."/>
            <person name="LaButti K."/>
            <person name="Pangilinan J."/>
            <person name="Lipzen A."/>
            <person name="Amirebrahimi M."/>
            <person name="Yan J."/>
            <person name="Adam C."/>
            <person name="Keymanesh K."/>
            <person name="Ng V."/>
            <person name="Louie K."/>
            <person name="Northen T."/>
            <person name="Drula E."/>
            <person name="Henrissat B."/>
            <person name="Hsieh H.M."/>
            <person name="Youens-Clark K."/>
            <person name="Lutzoni F."/>
            <person name="Miadlikowska J."/>
            <person name="Eastwood D.C."/>
            <person name="Hamelin R.C."/>
            <person name="Grigoriev I.V."/>
            <person name="U'Ren J.M."/>
        </authorList>
    </citation>
    <scope>NUCLEOTIDE SEQUENCE [LARGE SCALE GENOMIC DNA]</scope>
    <source>
        <strain evidence="1 2">CBS 119005</strain>
    </source>
</reference>
<dbReference type="EMBL" id="MU393425">
    <property type="protein sequence ID" value="KAI4870173.1"/>
    <property type="molecule type" value="Genomic_DNA"/>
</dbReference>
<accession>A0ACB9ZEV6</accession>
<organism evidence="1 2">
    <name type="scientific">Hypoxylon rubiginosum</name>
    <dbReference type="NCBI Taxonomy" id="110542"/>
    <lineage>
        <taxon>Eukaryota</taxon>
        <taxon>Fungi</taxon>
        <taxon>Dikarya</taxon>
        <taxon>Ascomycota</taxon>
        <taxon>Pezizomycotina</taxon>
        <taxon>Sordariomycetes</taxon>
        <taxon>Xylariomycetidae</taxon>
        <taxon>Xylariales</taxon>
        <taxon>Hypoxylaceae</taxon>
        <taxon>Hypoxylon</taxon>
    </lineage>
</organism>
<gene>
    <name evidence="1" type="ORF">F4820DRAFT_286729</name>
</gene>
<name>A0ACB9ZEV6_9PEZI</name>
<dbReference type="Proteomes" id="UP001497700">
    <property type="component" value="Unassembled WGS sequence"/>
</dbReference>
<evidence type="ECO:0000313" key="2">
    <source>
        <dbReference type="Proteomes" id="UP001497700"/>
    </source>
</evidence>
<sequence>MAPSLVNIFTSLLALAPLGTLATPLNRWRPSTGATASTTSVSAFVSNPDSKDVVPNSYIVVYHKNFTDDVIDAHEASIKVAVKKRNLGKRGLNGQLLSTRVRTFAMSGWRAMALDSDDLMMSDINNMAMVKYVEANTYVKAGALQNQINAPTGLVRISHTDAGDSGYIFDDSAGEGITAYIVDTGIMVTHEDYQGRAVMGFNAVEEEEATDLNGHGSHVAGTIGGATFGVAKNVQLIGVKVLDASGGGTNADVIDGLNFVASNATSGKAVMNMSLGGPASQAVNDAIERLFSNGVVPVVAAGNEAQNAANVSPASSPNAITVGAIDQTTDRRASFSNFGQVVDVYAPGVDVESVGISNNTASEVLSGTSMASPHIAGLAAYLMSLEGITDPTDVSDRIKELGAATGATVLRNARGTTNVIANNGNL</sequence>
<evidence type="ECO:0000313" key="1">
    <source>
        <dbReference type="EMBL" id="KAI4870173.1"/>
    </source>
</evidence>
<comment type="caution">
    <text evidence="1">The sequence shown here is derived from an EMBL/GenBank/DDBJ whole genome shotgun (WGS) entry which is preliminary data.</text>
</comment>